<comment type="catalytic activity">
    <reaction evidence="9">
        <text>Couples ATP hydrolysis with the unwinding of duplex DNA by translocating in the 3'-5' direction.</text>
        <dbReference type="EC" id="5.6.2.4"/>
    </reaction>
</comment>
<gene>
    <name evidence="15" type="ORF">LPB138_02160</name>
</gene>
<keyword evidence="7" id="KW-0238">DNA-binding</keyword>
<dbReference type="InterPro" id="IPR032284">
    <property type="entry name" value="RecQ_Zn-bd"/>
</dbReference>
<dbReference type="InterPro" id="IPR027417">
    <property type="entry name" value="P-loop_NTPase"/>
</dbReference>
<dbReference type="GO" id="GO:0046872">
    <property type="term" value="F:metal ion binding"/>
    <property type="evidence" value="ECO:0007669"/>
    <property type="project" value="UniProtKB-KW"/>
</dbReference>
<dbReference type="GO" id="GO:0030894">
    <property type="term" value="C:replisome"/>
    <property type="evidence" value="ECO:0007669"/>
    <property type="project" value="TreeGrafter"/>
</dbReference>
<evidence type="ECO:0000256" key="12">
    <source>
        <dbReference type="ARBA" id="ARBA00044550"/>
    </source>
</evidence>
<dbReference type="GO" id="GO:0005737">
    <property type="term" value="C:cytoplasm"/>
    <property type="evidence" value="ECO:0007669"/>
    <property type="project" value="TreeGrafter"/>
</dbReference>
<dbReference type="GO" id="GO:0006281">
    <property type="term" value="P:DNA repair"/>
    <property type="evidence" value="ECO:0007669"/>
    <property type="project" value="TreeGrafter"/>
</dbReference>
<dbReference type="PANTHER" id="PTHR13710">
    <property type="entry name" value="DNA HELICASE RECQ FAMILY MEMBER"/>
    <property type="match status" value="1"/>
</dbReference>
<evidence type="ECO:0000256" key="1">
    <source>
        <dbReference type="ARBA" id="ARBA00005446"/>
    </source>
</evidence>
<dbReference type="EMBL" id="CP017478">
    <property type="protein sequence ID" value="AOW19553.1"/>
    <property type="molecule type" value="Genomic_DNA"/>
</dbReference>
<evidence type="ECO:0000256" key="10">
    <source>
        <dbReference type="ARBA" id="ARBA00034808"/>
    </source>
</evidence>
<dbReference type="Gene3D" id="3.40.50.300">
    <property type="entry name" value="P-loop containing nucleotide triphosphate hydrolases"/>
    <property type="match status" value="2"/>
</dbReference>
<dbReference type="InterPro" id="IPR001650">
    <property type="entry name" value="Helicase_C-like"/>
</dbReference>
<dbReference type="InterPro" id="IPR014001">
    <property type="entry name" value="Helicase_ATP-bd"/>
</dbReference>
<evidence type="ECO:0000256" key="9">
    <source>
        <dbReference type="ARBA" id="ARBA00034617"/>
    </source>
</evidence>
<dbReference type="InterPro" id="IPR004589">
    <property type="entry name" value="DNA_helicase_ATP-dep_RecQ"/>
</dbReference>
<organism evidence="15 16">
    <name type="scientific">Urechidicola croceus</name>
    <dbReference type="NCBI Taxonomy" id="1850246"/>
    <lineage>
        <taxon>Bacteria</taxon>
        <taxon>Pseudomonadati</taxon>
        <taxon>Bacteroidota</taxon>
        <taxon>Flavobacteriia</taxon>
        <taxon>Flavobacteriales</taxon>
        <taxon>Flavobacteriaceae</taxon>
        <taxon>Urechidicola</taxon>
    </lineage>
</organism>
<dbReference type="GO" id="GO:0005524">
    <property type="term" value="F:ATP binding"/>
    <property type="evidence" value="ECO:0007669"/>
    <property type="project" value="UniProtKB-KW"/>
</dbReference>
<evidence type="ECO:0000256" key="7">
    <source>
        <dbReference type="ARBA" id="ARBA00023125"/>
    </source>
</evidence>
<proteinExistence type="inferred from homology"/>
<dbReference type="RefSeq" id="WP_070235669.1">
    <property type="nucleotide sequence ID" value="NZ_CP017478.1"/>
</dbReference>
<dbReference type="GO" id="GO:0006310">
    <property type="term" value="P:DNA recombination"/>
    <property type="evidence" value="ECO:0007669"/>
    <property type="project" value="InterPro"/>
</dbReference>
<dbReference type="InterPro" id="IPR011545">
    <property type="entry name" value="DEAD/DEAH_box_helicase_dom"/>
</dbReference>
<dbReference type="Proteomes" id="UP000176050">
    <property type="component" value="Chromosome"/>
</dbReference>
<dbReference type="PANTHER" id="PTHR13710:SF105">
    <property type="entry name" value="ATP-DEPENDENT DNA HELICASE Q1"/>
    <property type="match status" value="1"/>
</dbReference>
<sequence length="635" mass="73401">MNSPTEILKKYWGYEEFRHPQKEIISNVLENKDIVALLPTGGGKSICFQIPALIKQGVCVVISPLIALMNDQVNNLQKRNIKAMTLSSKLSQDEIVTAFDNLQFGNYKFLYLSPEKLQSDFIQEKLKQLNVQLIAIDEAHCISEWGHDFRPSYLNIHYLREIHPDVPIIALTASATKKVISDITTSLELRKPKIFQKSFFRKNLAYQIFEVEDKLFKVEQILNKIKGSTIIYTNTRRKTIEVSNQLNILGFNSNYYHGGMLLDEKTKAYENWLDETTPIIVATNAFGMGIDKSNVRVVIHLNLPQSVENYIQEAGRGGRDEKKAFSVVLKNKSDIYDAKKLLSNTLATTKFIKSIYFKLNQYYQIAYGEFLEKNYDFNITDFCNLYKFPIVKTYNALKILDRENILLLDENFDRKSAVKFCTSSNLVFDYCDKNPSKNDLIKLILRTYGGVFDSNKVINETYLSKSLNISVEKVKQQLKALHKDKIIYFHDTKNNTQIRFLVPREDDRTINSISKNIEQRNLLRIRKMNSLIDFIENDKICRSQQLLAYFDQFDSNTCGICDVCIAKKHTLKNYNTNETSEIIIDLIKKNSELSSKEILRILKLPEKDVLFSLKLLLEKNIIAVNSQNKYTSVNL</sequence>
<evidence type="ECO:0000256" key="3">
    <source>
        <dbReference type="ARBA" id="ARBA00022741"/>
    </source>
</evidence>
<dbReference type="InterPro" id="IPR036388">
    <property type="entry name" value="WH-like_DNA-bd_sf"/>
</dbReference>
<dbReference type="AlphaFoldDB" id="A0A1D8P4Q7"/>
<dbReference type="GO" id="GO:0043590">
    <property type="term" value="C:bacterial nucleoid"/>
    <property type="evidence" value="ECO:0007669"/>
    <property type="project" value="TreeGrafter"/>
</dbReference>
<dbReference type="OrthoDB" id="9763310at2"/>
<keyword evidence="16" id="KW-1185">Reference proteome</keyword>
<dbReference type="FunFam" id="3.40.50.300:FF:000296">
    <property type="entry name" value="ATP-dependent DNA helicase RecQ"/>
    <property type="match status" value="1"/>
</dbReference>
<evidence type="ECO:0000259" key="14">
    <source>
        <dbReference type="PROSITE" id="PS51194"/>
    </source>
</evidence>
<evidence type="ECO:0000256" key="6">
    <source>
        <dbReference type="ARBA" id="ARBA00022840"/>
    </source>
</evidence>
<dbReference type="KEGG" id="lul:LPB138_02160"/>
<name>A0A1D8P4Q7_9FLAO</name>
<dbReference type="SMART" id="SM00490">
    <property type="entry name" value="HELICc"/>
    <property type="match status" value="1"/>
</dbReference>
<dbReference type="EC" id="5.6.2.4" evidence="10"/>
<dbReference type="SUPFAM" id="SSF52540">
    <property type="entry name" value="P-loop containing nucleoside triphosphate hydrolases"/>
    <property type="match status" value="1"/>
</dbReference>
<protein>
    <recommendedName>
        <fullName evidence="11">ATP-dependent DNA helicase RecQ</fullName>
        <ecNumber evidence="10">5.6.2.4</ecNumber>
    </recommendedName>
    <alternativeName>
        <fullName evidence="12">DNA 3'-5' helicase RecQ</fullName>
    </alternativeName>
</protein>
<keyword evidence="4" id="KW-0378">Hydrolase</keyword>
<keyword evidence="8" id="KW-0413">Isomerase</keyword>
<reference evidence="15 16" key="1">
    <citation type="submission" date="2016-10" db="EMBL/GenBank/DDBJ databases">
        <title>Lutibacter sp. LPB0138, isolated from marine gastropod.</title>
        <authorList>
            <person name="Kim E."/>
            <person name="Yi H."/>
        </authorList>
    </citation>
    <scope>NUCLEOTIDE SEQUENCE [LARGE SCALE GENOMIC DNA]</scope>
    <source>
        <strain evidence="15 16">LPB0138</strain>
    </source>
</reference>
<comment type="similarity">
    <text evidence="1">Belongs to the helicase family. RecQ subfamily.</text>
</comment>
<feature type="domain" description="Helicase ATP-binding" evidence="13">
    <location>
        <begin position="25"/>
        <end position="193"/>
    </location>
</feature>
<dbReference type="CDD" id="cd17920">
    <property type="entry name" value="DEXHc_RecQ"/>
    <property type="match status" value="1"/>
</dbReference>
<keyword evidence="5" id="KW-0347">Helicase</keyword>
<dbReference type="GO" id="GO:0043138">
    <property type="term" value="F:3'-5' DNA helicase activity"/>
    <property type="evidence" value="ECO:0007669"/>
    <property type="project" value="UniProtKB-EC"/>
</dbReference>
<dbReference type="GO" id="GO:0016787">
    <property type="term" value="F:hydrolase activity"/>
    <property type="evidence" value="ECO:0007669"/>
    <property type="project" value="UniProtKB-KW"/>
</dbReference>
<dbReference type="Pfam" id="PF00270">
    <property type="entry name" value="DEAD"/>
    <property type="match status" value="1"/>
</dbReference>
<evidence type="ECO:0000313" key="16">
    <source>
        <dbReference type="Proteomes" id="UP000176050"/>
    </source>
</evidence>
<evidence type="ECO:0000313" key="15">
    <source>
        <dbReference type="EMBL" id="AOW19553.1"/>
    </source>
</evidence>
<evidence type="ECO:0000256" key="11">
    <source>
        <dbReference type="ARBA" id="ARBA00044535"/>
    </source>
</evidence>
<dbReference type="NCBIfam" id="TIGR00614">
    <property type="entry name" value="recQ_fam"/>
    <property type="match status" value="1"/>
</dbReference>
<dbReference type="GO" id="GO:0003677">
    <property type="term" value="F:DNA binding"/>
    <property type="evidence" value="ECO:0007669"/>
    <property type="project" value="UniProtKB-KW"/>
</dbReference>
<evidence type="ECO:0000256" key="8">
    <source>
        <dbReference type="ARBA" id="ARBA00023235"/>
    </source>
</evidence>
<feature type="domain" description="Helicase C-terminal" evidence="14">
    <location>
        <begin position="217"/>
        <end position="363"/>
    </location>
</feature>
<dbReference type="PROSITE" id="PS51192">
    <property type="entry name" value="HELICASE_ATP_BIND_1"/>
    <property type="match status" value="1"/>
</dbReference>
<accession>A0A1D8P4Q7</accession>
<dbReference type="STRING" id="1850246.LPB138_02160"/>
<dbReference type="GO" id="GO:0009378">
    <property type="term" value="F:four-way junction helicase activity"/>
    <property type="evidence" value="ECO:0007669"/>
    <property type="project" value="TreeGrafter"/>
</dbReference>
<dbReference type="Pfam" id="PF16124">
    <property type="entry name" value="RecQ_Zn_bind"/>
    <property type="match status" value="1"/>
</dbReference>
<dbReference type="SMART" id="SM00487">
    <property type="entry name" value="DEXDc"/>
    <property type="match status" value="1"/>
</dbReference>
<keyword evidence="3" id="KW-0547">Nucleotide-binding</keyword>
<evidence type="ECO:0000256" key="4">
    <source>
        <dbReference type="ARBA" id="ARBA00022801"/>
    </source>
</evidence>
<dbReference type="PROSITE" id="PS51194">
    <property type="entry name" value="HELICASE_CTER"/>
    <property type="match status" value="1"/>
</dbReference>
<keyword evidence="2" id="KW-0479">Metal-binding</keyword>
<evidence type="ECO:0000259" key="13">
    <source>
        <dbReference type="PROSITE" id="PS51192"/>
    </source>
</evidence>
<dbReference type="Pfam" id="PF00271">
    <property type="entry name" value="Helicase_C"/>
    <property type="match status" value="1"/>
</dbReference>
<dbReference type="Gene3D" id="1.10.10.10">
    <property type="entry name" value="Winged helix-like DNA-binding domain superfamily/Winged helix DNA-binding domain"/>
    <property type="match status" value="1"/>
</dbReference>
<evidence type="ECO:0000256" key="5">
    <source>
        <dbReference type="ARBA" id="ARBA00022806"/>
    </source>
</evidence>
<evidence type="ECO:0000256" key="2">
    <source>
        <dbReference type="ARBA" id="ARBA00022723"/>
    </source>
</evidence>
<keyword evidence="6" id="KW-0067">ATP-binding</keyword>